<dbReference type="AlphaFoldDB" id="A0A445MYE7"/>
<evidence type="ECO:0000313" key="1">
    <source>
        <dbReference type="EMBL" id="SPD74402.1"/>
    </source>
</evidence>
<organism evidence="1">
    <name type="scientific">uncultured Desulfobacterium sp</name>
    <dbReference type="NCBI Taxonomy" id="201089"/>
    <lineage>
        <taxon>Bacteria</taxon>
        <taxon>Pseudomonadati</taxon>
        <taxon>Thermodesulfobacteriota</taxon>
        <taxon>Desulfobacteria</taxon>
        <taxon>Desulfobacterales</taxon>
        <taxon>Desulfobacteriaceae</taxon>
        <taxon>Desulfobacterium</taxon>
        <taxon>environmental samples</taxon>
    </lineage>
</organism>
<sequence>MAYHNTSGTAANTADLLVRLKDFLVGTVGWSLHDDRSGDAEPSYVLASTGESGSEDIFIRFVDDTATDRIAVHAYLFWDAVTHAGVKEAFHNSYSYIKTVDASAFLYWIYADKDHVFIVTKIVATYYGQYSGLIKRFWSGAAAVTQAAAGAGTDITLQVNDASLFTVGLSYIIKDDAGIERVQVSAVDTISIPNTVTLANLANAYAVGAKIGEDPQPLVVGHYQSPGSFYALNKFDGWASAAGQAGSCGAAHGNFQTAANPDQRYGLVTMFPWLVAHTTAAYKELRGELIEVYAIGSGAADSEDVLTLSGASYKIFNLSGPGWCAVKE</sequence>
<accession>A0A445MYE7</accession>
<proteinExistence type="predicted"/>
<gene>
    <name evidence="1" type="ORF">PITCH_A230088</name>
</gene>
<dbReference type="EMBL" id="OJIN01000146">
    <property type="protein sequence ID" value="SPD74402.1"/>
    <property type="molecule type" value="Genomic_DNA"/>
</dbReference>
<reference evidence="1" key="1">
    <citation type="submission" date="2018-01" db="EMBL/GenBank/DDBJ databases">
        <authorList>
            <person name="Regsiter A."/>
            <person name="William W."/>
        </authorList>
    </citation>
    <scope>NUCLEOTIDE SEQUENCE</scope>
    <source>
        <strain evidence="1">TRIP AH-1</strain>
    </source>
</reference>
<name>A0A445MYE7_9BACT</name>
<protein>
    <submittedName>
        <fullName evidence="1">Uncharacterized protein</fullName>
    </submittedName>
</protein>